<feature type="region of interest" description="Disordered" evidence="1">
    <location>
        <begin position="198"/>
        <end position="259"/>
    </location>
</feature>
<evidence type="ECO:0008006" key="4">
    <source>
        <dbReference type="Google" id="ProtNLM"/>
    </source>
</evidence>
<feature type="compositionally biased region" description="Basic and acidic residues" evidence="1">
    <location>
        <begin position="205"/>
        <end position="226"/>
    </location>
</feature>
<dbReference type="AlphaFoldDB" id="A0A5K7ZPG3"/>
<dbReference type="RefSeq" id="WP_155322938.1">
    <property type="nucleotide sequence ID" value="NZ_AP021876.1"/>
</dbReference>
<evidence type="ECO:0000313" key="3">
    <source>
        <dbReference type="Proteomes" id="UP000425960"/>
    </source>
</evidence>
<reference evidence="2 3" key="1">
    <citation type="submission" date="2019-11" db="EMBL/GenBank/DDBJ databases">
        <title>Comparative genomics of hydrocarbon-degrading Desulfosarcina strains.</title>
        <authorList>
            <person name="Watanabe M."/>
            <person name="Kojima H."/>
            <person name="Fukui M."/>
        </authorList>
    </citation>
    <scope>NUCLEOTIDE SEQUENCE [LARGE SCALE GENOMIC DNA]</scope>
    <source>
        <strain evidence="2 3">28bB2T</strain>
    </source>
</reference>
<accession>A0A5K7ZPG3</accession>
<organism evidence="2 3">
    <name type="scientific">Desulfosarcina ovata subsp. sediminis</name>
    <dbReference type="NCBI Taxonomy" id="885957"/>
    <lineage>
        <taxon>Bacteria</taxon>
        <taxon>Pseudomonadati</taxon>
        <taxon>Thermodesulfobacteriota</taxon>
        <taxon>Desulfobacteria</taxon>
        <taxon>Desulfobacterales</taxon>
        <taxon>Desulfosarcinaceae</taxon>
        <taxon>Desulfosarcina</taxon>
    </lineage>
</organism>
<dbReference type="SUPFAM" id="SSF46565">
    <property type="entry name" value="Chaperone J-domain"/>
    <property type="match status" value="1"/>
</dbReference>
<dbReference type="InterPro" id="IPR036869">
    <property type="entry name" value="J_dom_sf"/>
</dbReference>
<name>A0A5K7ZPG3_9BACT</name>
<evidence type="ECO:0000313" key="2">
    <source>
        <dbReference type="EMBL" id="BBO82477.1"/>
    </source>
</evidence>
<sequence length="303" mass="35316">MKGYPTIIKRPQKRFLSYHKSRTYENPYWAPTYKGSKDYKLNGDEVDRELKAIYRVVWNVSYRDDRGRVKKQQTQLDNIQYWSVVEDFKEYLLYRQGKIDGKGRELGHGLRTLEKAHLPGKIENLTGALEEFVYEQLDAGLCERIEKKLFDKGKTGTKKDWDFVEAKIFKKWGPVKAEIIKEYLSSMECRVWLANESMRRKGPRKPTEEELKDQQQERERFERFKESFGSTFTGSGGNDSGHSNDFDFKRPSPGTVTDPELALEIISAGYKKLSKIHHPDLGGDAKSMKALNRTKEELDQLLK</sequence>
<dbReference type="EMBL" id="AP021876">
    <property type="protein sequence ID" value="BBO82477.1"/>
    <property type="molecule type" value="Genomic_DNA"/>
</dbReference>
<proteinExistence type="predicted"/>
<dbReference type="Gene3D" id="1.10.287.110">
    <property type="entry name" value="DnaJ domain"/>
    <property type="match status" value="1"/>
</dbReference>
<protein>
    <recommendedName>
        <fullName evidence="4">J domain-containing protein</fullName>
    </recommendedName>
</protein>
<dbReference type="Proteomes" id="UP000425960">
    <property type="component" value="Chromosome"/>
</dbReference>
<evidence type="ECO:0000256" key="1">
    <source>
        <dbReference type="SAM" id="MobiDB-lite"/>
    </source>
</evidence>
<dbReference type="KEGG" id="dov:DSCO28_30430"/>
<gene>
    <name evidence="2" type="ORF">DSCO28_30430</name>
</gene>